<gene>
    <name evidence="11" type="ORF">H4R20_005381</name>
</gene>
<keyword evidence="7" id="KW-0238">DNA-binding</keyword>
<feature type="region of interest" description="Disordered" evidence="9">
    <location>
        <begin position="142"/>
        <end position="161"/>
    </location>
</feature>
<keyword evidence="5" id="KW-0347">Helicase</keyword>
<keyword evidence="8" id="KW-0539">Nucleus</keyword>
<dbReference type="InterPro" id="IPR044574">
    <property type="entry name" value="ARIP4-like"/>
</dbReference>
<dbReference type="GO" id="GO:0005634">
    <property type="term" value="C:nucleus"/>
    <property type="evidence" value="ECO:0007669"/>
    <property type="project" value="UniProtKB-SubCell"/>
</dbReference>
<dbReference type="InterPro" id="IPR001650">
    <property type="entry name" value="Helicase_C-like"/>
</dbReference>
<evidence type="ECO:0000256" key="3">
    <source>
        <dbReference type="ARBA" id="ARBA00022741"/>
    </source>
</evidence>
<comment type="caution">
    <text evidence="11">The sequence shown here is derived from an EMBL/GenBank/DDBJ whole genome shotgun (WGS) entry which is preliminary data.</text>
</comment>
<name>A0A9W8HUC4_9FUNG</name>
<dbReference type="AlphaFoldDB" id="A0A9W8HUC4"/>
<reference evidence="11" key="1">
    <citation type="submission" date="2022-07" db="EMBL/GenBank/DDBJ databases">
        <title>Phylogenomic reconstructions and comparative analyses of Kickxellomycotina fungi.</title>
        <authorList>
            <person name="Reynolds N.K."/>
            <person name="Stajich J.E."/>
            <person name="Barry K."/>
            <person name="Grigoriev I.V."/>
            <person name="Crous P."/>
            <person name="Smith M.E."/>
        </authorList>
    </citation>
    <scope>NUCLEOTIDE SEQUENCE</scope>
    <source>
        <strain evidence="11">NRRL 1565</strain>
    </source>
</reference>
<dbReference type="SUPFAM" id="SSF52540">
    <property type="entry name" value="P-loop containing nucleoside triphosphate hydrolases"/>
    <property type="match status" value="1"/>
</dbReference>
<dbReference type="InterPro" id="IPR038718">
    <property type="entry name" value="SNF2-like_sf"/>
</dbReference>
<protein>
    <recommendedName>
        <fullName evidence="10">Helicase C-terminal domain-containing protein</fullName>
    </recommendedName>
</protein>
<dbReference type="Gene3D" id="3.40.50.10810">
    <property type="entry name" value="Tandem AAA-ATPase domain"/>
    <property type="match status" value="1"/>
</dbReference>
<accession>A0A9W8HUC4</accession>
<evidence type="ECO:0000313" key="11">
    <source>
        <dbReference type="EMBL" id="KAJ2796891.1"/>
    </source>
</evidence>
<organism evidence="11 12">
    <name type="scientific">Coemansia guatemalensis</name>
    <dbReference type="NCBI Taxonomy" id="2761395"/>
    <lineage>
        <taxon>Eukaryota</taxon>
        <taxon>Fungi</taxon>
        <taxon>Fungi incertae sedis</taxon>
        <taxon>Zoopagomycota</taxon>
        <taxon>Kickxellomycotina</taxon>
        <taxon>Kickxellomycetes</taxon>
        <taxon>Kickxellales</taxon>
        <taxon>Kickxellaceae</taxon>
        <taxon>Coemansia</taxon>
    </lineage>
</organism>
<dbReference type="Proteomes" id="UP001140094">
    <property type="component" value="Unassembled WGS sequence"/>
</dbReference>
<keyword evidence="12" id="KW-1185">Reference proteome</keyword>
<feature type="region of interest" description="Disordered" evidence="9">
    <location>
        <begin position="519"/>
        <end position="584"/>
    </location>
</feature>
<dbReference type="Gene3D" id="3.40.50.300">
    <property type="entry name" value="P-loop containing nucleotide triphosphate hydrolases"/>
    <property type="match status" value="1"/>
</dbReference>
<dbReference type="PANTHER" id="PTHR45797">
    <property type="entry name" value="RAD54-LIKE"/>
    <property type="match status" value="1"/>
</dbReference>
<evidence type="ECO:0000256" key="5">
    <source>
        <dbReference type="ARBA" id="ARBA00022806"/>
    </source>
</evidence>
<dbReference type="EMBL" id="JANBUO010001773">
    <property type="protein sequence ID" value="KAJ2796891.1"/>
    <property type="molecule type" value="Genomic_DNA"/>
</dbReference>
<evidence type="ECO:0000256" key="2">
    <source>
        <dbReference type="ARBA" id="ARBA00007025"/>
    </source>
</evidence>
<dbReference type="SMART" id="SM00490">
    <property type="entry name" value="HELICc"/>
    <property type="match status" value="1"/>
</dbReference>
<dbReference type="GO" id="GO:0005524">
    <property type="term" value="F:ATP binding"/>
    <property type="evidence" value="ECO:0007669"/>
    <property type="project" value="UniProtKB-KW"/>
</dbReference>
<feature type="domain" description="Helicase C-terminal" evidence="10">
    <location>
        <begin position="250"/>
        <end position="427"/>
    </location>
</feature>
<dbReference type="InterPro" id="IPR049730">
    <property type="entry name" value="SNF2/RAD54-like_C"/>
</dbReference>
<dbReference type="InterPro" id="IPR027417">
    <property type="entry name" value="P-loop_NTPase"/>
</dbReference>
<dbReference type="GO" id="GO:0004386">
    <property type="term" value="F:helicase activity"/>
    <property type="evidence" value="ECO:0007669"/>
    <property type="project" value="UniProtKB-KW"/>
</dbReference>
<keyword evidence="3" id="KW-0547">Nucleotide-binding</keyword>
<dbReference type="PANTHER" id="PTHR45797:SF1">
    <property type="entry name" value="HELICASE ARIP4"/>
    <property type="match status" value="1"/>
</dbReference>
<evidence type="ECO:0000256" key="1">
    <source>
        <dbReference type="ARBA" id="ARBA00004123"/>
    </source>
</evidence>
<keyword evidence="6" id="KW-0067">ATP-binding</keyword>
<evidence type="ECO:0000256" key="4">
    <source>
        <dbReference type="ARBA" id="ARBA00022801"/>
    </source>
</evidence>
<evidence type="ECO:0000256" key="7">
    <source>
        <dbReference type="ARBA" id="ARBA00023125"/>
    </source>
</evidence>
<dbReference type="CDD" id="cd18793">
    <property type="entry name" value="SF2_C_SNF"/>
    <property type="match status" value="1"/>
</dbReference>
<dbReference type="OrthoDB" id="2020972at2759"/>
<proteinExistence type="inferred from homology"/>
<comment type="subcellular location">
    <subcellularLocation>
        <location evidence="1">Nucleus</location>
    </subcellularLocation>
</comment>
<dbReference type="Pfam" id="PF00271">
    <property type="entry name" value="Helicase_C"/>
    <property type="match status" value="1"/>
</dbReference>
<dbReference type="PROSITE" id="PS51194">
    <property type="entry name" value="HELICASE_CTER"/>
    <property type="match status" value="1"/>
</dbReference>
<dbReference type="GO" id="GO:0003677">
    <property type="term" value="F:DNA binding"/>
    <property type="evidence" value="ECO:0007669"/>
    <property type="project" value="UniProtKB-KW"/>
</dbReference>
<evidence type="ECO:0000313" key="12">
    <source>
        <dbReference type="Proteomes" id="UP001140094"/>
    </source>
</evidence>
<evidence type="ECO:0000256" key="6">
    <source>
        <dbReference type="ARBA" id="ARBA00022840"/>
    </source>
</evidence>
<evidence type="ECO:0000256" key="9">
    <source>
        <dbReference type="SAM" id="MobiDB-lite"/>
    </source>
</evidence>
<keyword evidence="4" id="KW-0378">Hydrolase</keyword>
<sequence>MVDFCFTNYLGSLADFRNAYVNPIKNGLYADSTTADKRTSSIRMRTLQKLLETVVDRRDSSILHHQLPRKVEYVISCPLTGMQQELYCRYLAAFLGIGSDGSSTMRMSGNEKLFQHGTPLSTICNHPAVCQKMLENHRRLMSKAGHHDGSSKSAAAERNGSSDMALLEIEDDAIEMVDMDLKGAAAVGNDDDSLAYMGGELDKVVHADWCNSIFEQHSQQTVLGSGNDSQPIVKDIQLPVYSTKVLLMLDIIRQSVKLRERVLVFSRSILTLDYLQWVVESTEAAAGGSTLSGSTSRKTLRIDGKIPVSKRQSLIDKFNSPSSRYSVFFISSGTGSIGINLVAASRVIIFDVGWNPLYDEQAVARVYRYGQKRQVYVYRLLTTDTWEDRLFNNYIFKVGMARRVVDKQTMNRQIAKDDMRKYFQRPALNIPSISADHIASLTQEYKDDFVLATLLAKYAHALAKVVPQPTLLANEDDNLQIEMEVQAMVLREQQRLGLISARHNSPEIASSDIMQSTLDQAEPSAVDSDTLRQSSLPQIAEPSYSPSIPMEAAAEPVHVADVSGANGTADVERARSEVSGSSVE</sequence>
<comment type="similarity">
    <text evidence="2">Belongs to the SNF2/RAD54 helicase family.</text>
</comment>
<evidence type="ECO:0000256" key="8">
    <source>
        <dbReference type="ARBA" id="ARBA00023242"/>
    </source>
</evidence>
<dbReference type="GO" id="GO:0016887">
    <property type="term" value="F:ATP hydrolysis activity"/>
    <property type="evidence" value="ECO:0007669"/>
    <property type="project" value="InterPro"/>
</dbReference>
<dbReference type="InterPro" id="IPR000330">
    <property type="entry name" value="SNF2_N"/>
</dbReference>
<evidence type="ECO:0000259" key="10">
    <source>
        <dbReference type="PROSITE" id="PS51194"/>
    </source>
</evidence>
<dbReference type="Pfam" id="PF00176">
    <property type="entry name" value="SNF2-rel_dom"/>
    <property type="match status" value="1"/>
</dbReference>